<dbReference type="Proteomes" id="UP000094329">
    <property type="component" value="Unassembled WGS sequence"/>
</dbReference>
<comment type="caution">
    <text evidence="2">The sequence shown here is derived from an EMBL/GenBank/DDBJ whole genome shotgun (WGS) entry which is preliminary data.</text>
</comment>
<evidence type="ECO:0000259" key="1">
    <source>
        <dbReference type="PROSITE" id="PS50075"/>
    </source>
</evidence>
<evidence type="ECO:0000313" key="2">
    <source>
        <dbReference type="EMBL" id="ODN44026.1"/>
    </source>
</evidence>
<proteinExistence type="predicted"/>
<protein>
    <recommendedName>
        <fullName evidence="1">Carrier domain-containing protein</fullName>
    </recommendedName>
</protein>
<organism evidence="2 3">
    <name type="scientific">Piscirickettsia litoralis</name>
    <dbReference type="NCBI Taxonomy" id="1891921"/>
    <lineage>
        <taxon>Bacteria</taxon>
        <taxon>Pseudomonadati</taxon>
        <taxon>Pseudomonadota</taxon>
        <taxon>Gammaproteobacteria</taxon>
        <taxon>Thiotrichales</taxon>
        <taxon>Piscirickettsiaceae</taxon>
        <taxon>Piscirickettsia</taxon>
    </lineage>
</organism>
<dbReference type="EMBL" id="MDTU01000001">
    <property type="protein sequence ID" value="ODN44026.1"/>
    <property type="molecule type" value="Genomic_DNA"/>
</dbReference>
<dbReference type="NCBIfam" id="NF006617">
    <property type="entry name" value="PRK09184.1"/>
    <property type="match status" value="1"/>
</dbReference>
<keyword evidence="3" id="KW-1185">Reference proteome</keyword>
<accession>A0ABX3A585</accession>
<dbReference type="Pfam" id="PF00550">
    <property type="entry name" value="PP-binding"/>
    <property type="match status" value="1"/>
</dbReference>
<dbReference type="InterPro" id="IPR009081">
    <property type="entry name" value="PP-bd_ACP"/>
</dbReference>
<dbReference type="Gene3D" id="1.10.1200.10">
    <property type="entry name" value="ACP-like"/>
    <property type="match status" value="1"/>
</dbReference>
<sequence length="75" mass="8175">MVEVLHLDMAAEQISPEEPLFSDDGLALDSIDGLELATVLEKKYSCGLRSDDKSNDQAFTSLATLAAFVEKNKTK</sequence>
<evidence type="ECO:0000313" key="3">
    <source>
        <dbReference type="Proteomes" id="UP000094329"/>
    </source>
</evidence>
<gene>
    <name evidence="2" type="ORF">BGC07_07270</name>
</gene>
<reference evidence="2 3" key="1">
    <citation type="submission" date="2016-08" db="EMBL/GenBank/DDBJ databases">
        <title>Draft genome sequence of Candidatus Piscirickettsia litoralis, from seawater.</title>
        <authorList>
            <person name="Wan X."/>
            <person name="Lee A.J."/>
            <person name="Hou S."/>
            <person name="Donachie S.P."/>
        </authorList>
    </citation>
    <scope>NUCLEOTIDE SEQUENCE [LARGE SCALE GENOMIC DNA]</scope>
    <source>
        <strain evidence="2 3">Y2</strain>
    </source>
</reference>
<dbReference type="InterPro" id="IPR036736">
    <property type="entry name" value="ACP-like_sf"/>
</dbReference>
<name>A0ABX3A585_9GAMM</name>
<feature type="domain" description="Carrier" evidence="1">
    <location>
        <begin position="1"/>
        <end position="73"/>
    </location>
</feature>
<dbReference type="PROSITE" id="PS50075">
    <property type="entry name" value="CARRIER"/>
    <property type="match status" value="1"/>
</dbReference>
<dbReference type="SUPFAM" id="SSF47336">
    <property type="entry name" value="ACP-like"/>
    <property type="match status" value="1"/>
</dbReference>